<reference evidence="1" key="1">
    <citation type="submission" date="2020-08" db="EMBL/GenBank/DDBJ databases">
        <title>Lewinella bacteria from marine environments.</title>
        <authorList>
            <person name="Zhong Y."/>
        </authorList>
    </citation>
    <scope>NUCLEOTIDE SEQUENCE</scope>
    <source>
        <strain evidence="1">KCTC 42187</strain>
    </source>
</reference>
<accession>A0A923PRZ2</accession>
<protein>
    <submittedName>
        <fullName evidence="1">Uncharacterized protein</fullName>
    </submittedName>
</protein>
<dbReference type="EMBL" id="JACSIT010000141">
    <property type="protein sequence ID" value="MBC6995677.1"/>
    <property type="molecule type" value="Genomic_DNA"/>
</dbReference>
<organism evidence="1 2">
    <name type="scientific">Neolewinella lacunae</name>
    <dbReference type="NCBI Taxonomy" id="1517758"/>
    <lineage>
        <taxon>Bacteria</taxon>
        <taxon>Pseudomonadati</taxon>
        <taxon>Bacteroidota</taxon>
        <taxon>Saprospiria</taxon>
        <taxon>Saprospirales</taxon>
        <taxon>Lewinellaceae</taxon>
        <taxon>Neolewinella</taxon>
    </lineage>
</organism>
<dbReference type="Proteomes" id="UP000650081">
    <property type="component" value="Unassembled WGS sequence"/>
</dbReference>
<proteinExistence type="predicted"/>
<dbReference type="PROSITE" id="PS51257">
    <property type="entry name" value="PROKAR_LIPOPROTEIN"/>
    <property type="match status" value="1"/>
</dbReference>
<dbReference type="AlphaFoldDB" id="A0A923PRZ2"/>
<evidence type="ECO:0000313" key="2">
    <source>
        <dbReference type="Proteomes" id="UP000650081"/>
    </source>
</evidence>
<comment type="caution">
    <text evidence="1">The sequence shown here is derived from an EMBL/GenBank/DDBJ whole genome shotgun (WGS) entry which is preliminary data.</text>
</comment>
<sequence>MPKFRPLYFLLCFALVGSLFLGCDGRRDIRSYYFPARELTDGLVYVYENTGTLPGPDREYWYYLGVDVDTALYLSVTRYSPVLAPEQQGREEIRNDGVYLRELTLLGTDSAGLAIPTPTTLLFNQTFPFYLEDQPTKPYGYRMRLSPPDNPDAVTYVTLNRYFERDTTIEVLGGSYPALVFSLAGEVSVRDPEEGDISPQFTGYEIYAKGLGLVEYRRELGNGNSLGGRLAARMTMEAFLREEAEQ</sequence>
<evidence type="ECO:0000313" key="1">
    <source>
        <dbReference type="EMBL" id="MBC6995677.1"/>
    </source>
</evidence>
<keyword evidence="2" id="KW-1185">Reference proteome</keyword>
<gene>
    <name evidence="1" type="ORF">H9S92_16040</name>
</gene>
<name>A0A923PRZ2_9BACT</name>
<dbReference type="RefSeq" id="WP_187467705.1">
    <property type="nucleotide sequence ID" value="NZ_JACSIT010000141.1"/>
</dbReference>